<sequence length="98" mass="10335">MPRFRAVLIFPESSGEARYEFEAPSTFVSGSATRVVDAFLNTADGLDLPGAPVDHEINSANAYRTAGAVSVTATGTLTLRTGAPVPFVLLISPARRPE</sequence>
<dbReference type="EMBL" id="CP157484">
    <property type="protein sequence ID" value="XBO37975.1"/>
    <property type="molecule type" value="Genomic_DNA"/>
</dbReference>
<organism evidence="1">
    <name type="scientific">Alsobacter sp. KACC 23698</name>
    <dbReference type="NCBI Taxonomy" id="3149229"/>
    <lineage>
        <taxon>Bacteria</taxon>
        <taxon>Pseudomonadati</taxon>
        <taxon>Pseudomonadota</taxon>
        <taxon>Alphaproteobacteria</taxon>
        <taxon>Hyphomicrobiales</taxon>
        <taxon>Alsobacteraceae</taxon>
        <taxon>Alsobacter</taxon>
    </lineage>
</organism>
<protein>
    <submittedName>
        <fullName evidence="1">Uncharacterized protein</fullName>
    </submittedName>
</protein>
<accession>A0AAU7JCP4</accession>
<dbReference type="RefSeq" id="WP_406854801.1">
    <property type="nucleotide sequence ID" value="NZ_CP157484.1"/>
</dbReference>
<name>A0AAU7JCP4_9HYPH</name>
<dbReference type="AlphaFoldDB" id="A0AAU7JCP4"/>
<reference evidence="1" key="1">
    <citation type="submission" date="2024-05" db="EMBL/GenBank/DDBJ databases">
        <authorList>
            <person name="Kim S."/>
            <person name="Heo J."/>
            <person name="Choi H."/>
            <person name="Choi Y."/>
            <person name="Kwon S.-W."/>
            <person name="Kim Y."/>
        </authorList>
    </citation>
    <scope>NUCLEOTIDE SEQUENCE</scope>
    <source>
        <strain evidence="1">KACC 23698</strain>
    </source>
</reference>
<evidence type="ECO:0000313" key="1">
    <source>
        <dbReference type="EMBL" id="XBO37975.1"/>
    </source>
</evidence>
<proteinExistence type="predicted"/>
<gene>
    <name evidence="1" type="ORF">ABEG18_19980</name>
</gene>